<dbReference type="KEGG" id="vta:B0258"/>
<dbReference type="InterPro" id="IPR007049">
    <property type="entry name" value="Carb-sel_porin_OprB"/>
</dbReference>
<dbReference type="EMBL" id="LT960612">
    <property type="protein sequence ID" value="SON51869.1"/>
    <property type="molecule type" value="Genomic_DNA"/>
</dbReference>
<sequence>MLSDNYYSYVSFSDAKADSTEPFIGVSNFFKDTQYFKSLELGWVPSKEAFYMQNSHLIVWHSDGPRKQASDNYGANWSTIYKMGKWVPFFRAGVAKGPEALYKSSVVAGTGYLGVWDGTLGLAVGWASPNASLDDTYNSEIYYRINFGPVSLTPNIQYINSLPFNSKSDDAWIFGLRGHINVSL</sequence>
<gene>
    <name evidence="3" type="ORF">VTAP4600_B0258</name>
</gene>
<evidence type="ECO:0000313" key="4">
    <source>
        <dbReference type="Proteomes" id="UP000235828"/>
    </source>
</evidence>
<evidence type="ECO:0000256" key="2">
    <source>
        <dbReference type="RuleBase" id="RU363072"/>
    </source>
</evidence>
<evidence type="ECO:0000313" key="3">
    <source>
        <dbReference type="EMBL" id="SON51869.1"/>
    </source>
</evidence>
<accession>A0A2N8ZIY4</accession>
<dbReference type="GO" id="GO:0016020">
    <property type="term" value="C:membrane"/>
    <property type="evidence" value="ECO:0007669"/>
    <property type="project" value="InterPro"/>
</dbReference>
<reference evidence="3 4" key="1">
    <citation type="submission" date="2017-10" db="EMBL/GenBank/DDBJ databases">
        <authorList>
            <person name="Banno H."/>
            <person name="Chua N.-H."/>
        </authorList>
    </citation>
    <scope>NUCLEOTIDE SEQUENCE [LARGE SCALE GENOMIC DNA]</scope>
    <source>
        <strain evidence="3">Vibrio tapetis CECT4600</strain>
    </source>
</reference>
<dbReference type="GO" id="GO:0015288">
    <property type="term" value="F:porin activity"/>
    <property type="evidence" value="ECO:0007669"/>
    <property type="project" value="InterPro"/>
</dbReference>
<comment type="similarity">
    <text evidence="1 2">Belongs to the OprB family.</text>
</comment>
<dbReference type="Proteomes" id="UP000235828">
    <property type="component" value="Chromosome B"/>
</dbReference>
<dbReference type="Gene3D" id="2.40.160.180">
    <property type="entry name" value="Carbohydrate-selective porin OprB"/>
    <property type="match status" value="1"/>
</dbReference>
<proteinExistence type="inferred from homology"/>
<dbReference type="InterPro" id="IPR038673">
    <property type="entry name" value="OprB_sf"/>
</dbReference>
<organism evidence="3 4">
    <name type="scientific">Vibrio tapetis subsp. tapetis</name>
    <dbReference type="NCBI Taxonomy" id="1671868"/>
    <lineage>
        <taxon>Bacteria</taxon>
        <taxon>Pseudomonadati</taxon>
        <taxon>Pseudomonadota</taxon>
        <taxon>Gammaproteobacteria</taxon>
        <taxon>Vibrionales</taxon>
        <taxon>Vibrionaceae</taxon>
        <taxon>Vibrio</taxon>
    </lineage>
</organism>
<name>A0A2N8ZIY4_9VIBR</name>
<evidence type="ECO:0000256" key="1">
    <source>
        <dbReference type="ARBA" id="ARBA00008769"/>
    </source>
</evidence>
<protein>
    <submittedName>
        <fullName evidence="3">Uncharacterized protein</fullName>
    </submittedName>
</protein>
<dbReference type="GO" id="GO:0008643">
    <property type="term" value="P:carbohydrate transport"/>
    <property type="evidence" value="ECO:0007669"/>
    <property type="project" value="InterPro"/>
</dbReference>
<dbReference type="Pfam" id="PF04966">
    <property type="entry name" value="OprB"/>
    <property type="match status" value="1"/>
</dbReference>
<keyword evidence="4" id="KW-1185">Reference proteome</keyword>
<dbReference type="AlphaFoldDB" id="A0A2N8ZIY4"/>